<reference evidence="1" key="1">
    <citation type="submission" date="2023-05" db="EMBL/GenBank/DDBJ databases">
        <title>Nepenthes gracilis genome sequencing.</title>
        <authorList>
            <person name="Fukushima K."/>
        </authorList>
    </citation>
    <scope>NUCLEOTIDE SEQUENCE</scope>
    <source>
        <strain evidence="1">SING2019-196</strain>
    </source>
</reference>
<accession>A0AAD3T9X5</accession>
<gene>
    <name evidence="1" type="ORF">Nepgr_026942</name>
</gene>
<evidence type="ECO:0000313" key="2">
    <source>
        <dbReference type="Proteomes" id="UP001279734"/>
    </source>
</evidence>
<evidence type="ECO:0000313" key="1">
    <source>
        <dbReference type="EMBL" id="GMH25099.1"/>
    </source>
</evidence>
<dbReference type="EMBL" id="BSYO01000029">
    <property type="protein sequence ID" value="GMH25099.1"/>
    <property type="molecule type" value="Genomic_DNA"/>
</dbReference>
<keyword evidence="2" id="KW-1185">Reference proteome</keyword>
<proteinExistence type="predicted"/>
<protein>
    <submittedName>
        <fullName evidence="1">Uncharacterized protein</fullName>
    </submittedName>
</protein>
<name>A0AAD3T9X5_NEPGR</name>
<organism evidence="1 2">
    <name type="scientific">Nepenthes gracilis</name>
    <name type="common">Slender pitcher plant</name>
    <dbReference type="NCBI Taxonomy" id="150966"/>
    <lineage>
        <taxon>Eukaryota</taxon>
        <taxon>Viridiplantae</taxon>
        <taxon>Streptophyta</taxon>
        <taxon>Embryophyta</taxon>
        <taxon>Tracheophyta</taxon>
        <taxon>Spermatophyta</taxon>
        <taxon>Magnoliopsida</taxon>
        <taxon>eudicotyledons</taxon>
        <taxon>Gunneridae</taxon>
        <taxon>Pentapetalae</taxon>
        <taxon>Caryophyllales</taxon>
        <taxon>Nepenthaceae</taxon>
        <taxon>Nepenthes</taxon>
    </lineage>
</organism>
<dbReference type="Proteomes" id="UP001279734">
    <property type="component" value="Unassembled WGS sequence"/>
</dbReference>
<sequence length="93" mass="9906">MVDMLLTCGLVANSVDCVLLQSYKPSLHTNVDYTVLVAAAVDFVLLKFALEMDSVRAATGPNTGGASIGTPHIYGIIVWDEVFVLKEGSHQPA</sequence>
<dbReference type="AlphaFoldDB" id="A0AAD3T9X5"/>
<comment type="caution">
    <text evidence="1">The sequence shown here is derived from an EMBL/GenBank/DDBJ whole genome shotgun (WGS) entry which is preliminary data.</text>
</comment>